<dbReference type="SMART" id="SM00248">
    <property type="entry name" value="ANK"/>
    <property type="match status" value="2"/>
</dbReference>
<protein>
    <submittedName>
        <fullName evidence="4">Uncharacterized protein</fullName>
    </submittedName>
</protein>
<evidence type="ECO:0000256" key="3">
    <source>
        <dbReference type="PROSITE-ProRule" id="PRU00023"/>
    </source>
</evidence>
<proteinExistence type="predicted"/>
<organism evidence="4 5">
    <name type="scientific">Rotaria sordida</name>
    <dbReference type="NCBI Taxonomy" id="392033"/>
    <lineage>
        <taxon>Eukaryota</taxon>
        <taxon>Metazoa</taxon>
        <taxon>Spiralia</taxon>
        <taxon>Gnathifera</taxon>
        <taxon>Rotifera</taxon>
        <taxon>Eurotatoria</taxon>
        <taxon>Bdelloidea</taxon>
        <taxon>Philodinida</taxon>
        <taxon>Philodinidae</taxon>
        <taxon>Rotaria</taxon>
    </lineage>
</organism>
<dbReference type="InterPro" id="IPR036770">
    <property type="entry name" value="Ankyrin_rpt-contain_sf"/>
</dbReference>
<feature type="repeat" description="ANK" evidence="3">
    <location>
        <begin position="70"/>
        <end position="97"/>
    </location>
</feature>
<dbReference type="GO" id="GO:0085020">
    <property type="term" value="P:protein K6-linked ubiquitination"/>
    <property type="evidence" value="ECO:0007669"/>
    <property type="project" value="TreeGrafter"/>
</dbReference>
<dbReference type="GO" id="GO:0004842">
    <property type="term" value="F:ubiquitin-protein transferase activity"/>
    <property type="evidence" value="ECO:0007669"/>
    <property type="project" value="TreeGrafter"/>
</dbReference>
<feature type="non-terminal residue" evidence="4">
    <location>
        <position position="1"/>
    </location>
</feature>
<dbReference type="Proteomes" id="UP000663823">
    <property type="component" value="Unassembled WGS sequence"/>
</dbReference>
<evidence type="ECO:0000256" key="1">
    <source>
        <dbReference type="ARBA" id="ARBA00022737"/>
    </source>
</evidence>
<dbReference type="InterPro" id="IPR002110">
    <property type="entry name" value="Ankyrin_rpt"/>
</dbReference>
<evidence type="ECO:0000313" key="4">
    <source>
        <dbReference type="EMBL" id="CAF3666142.1"/>
    </source>
</evidence>
<dbReference type="PROSITE" id="PS50297">
    <property type="entry name" value="ANK_REP_REGION"/>
    <property type="match status" value="1"/>
</dbReference>
<dbReference type="SUPFAM" id="SSF48403">
    <property type="entry name" value="Ankyrin repeat"/>
    <property type="match status" value="1"/>
</dbReference>
<dbReference type="EMBL" id="CAJOAX010000915">
    <property type="protein sequence ID" value="CAF3666142.1"/>
    <property type="molecule type" value="Genomic_DNA"/>
</dbReference>
<keyword evidence="1" id="KW-0677">Repeat</keyword>
<comment type="caution">
    <text evidence="4">The sequence shown here is derived from an EMBL/GenBank/DDBJ whole genome shotgun (WGS) entry which is preliminary data.</text>
</comment>
<dbReference type="Gene3D" id="1.25.40.20">
    <property type="entry name" value="Ankyrin repeat-containing domain"/>
    <property type="match status" value="1"/>
</dbReference>
<sequence length="104" mass="11746">MRRVLLGHAEILELLLEKKANVNADDINETTPLHEAAGRHDSDEENIQDRIKCIDRLIEENGEVNALNINHESPLHVACRYGSPFVVEALLKHGVDVLQNRGKY</sequence>
<dbReference type="Pfam" id="PF12796">
    <property type="entry name" value="Ank_2"/>
    <property type="match status" value="1"/>
</dbReference>
<keyword evidence="2 3" id="KW-0040">ANK repeat</keyword>
<dbReference type="PANTHER" id="PTHR24171:SF8">
    <property type="entry name" value="BRCA1-ASSOCIATED RING DOMAIN PROTEIN 1"/>
    <property type="match status" value="1"/>
</dbReference>
<dbReference type="GO" id="GO:0031436">
    <property type="term" value="C:BRCA1-BARD1 complex"/>
    <property type="evidence" value="ECO:0007669"/>
    <property type="project" value="TreeGrafter"/>
</dbReference>
<evidence type="ECO:0000313" key="5">
    <source>
        <dbReference type="Proteomes" id="UP000663823"/>
    </source>
</evidence>
<dbReference type="PANTHER" id="PTHR24171">
    <property type="entry name" value="ANKYRIN REPEAT DOMAIN-CONTAINING PROTEIN 39-RELATED"/>
    <property type="match status" value="1"/>
</dbReference>
<dbReference type="PROSITE" id="PS50088">
    <property type="entry name" value="ANK_REPEAT"/>
    <property type="match status" value="1"/>
</dbReference>
<evidence type="ECO:0000256" key="2">
    <source>
        <dbReference type="ARBA" id="ARBA00023043"/>
    </source>
</evidence>
<accession>A0A818S3L7</accession>
<gene>
    <name evidence="4" type="ORF">OTI717_LOCUS10246</name>
</gene>
<dbReference type="GO" id="GO:0070531">
    <property type="term" value="C:BRCA1-A complex"/>
    <property type="evidence" value="ECO:0007669"/>
    <property type="project" value="TreeGrafter"/>
</dbReference>
<reference evidence="4" key="1">
    <citation type="submission" date="2021-02" db="EMBL/GenBank/DDBJ databases">
        <authorList>
            <person name="Nowell W R."/>
        </authorList>
    </citation>
    <scope>NUCLEOTIDE SEQUENCE</scope>
</reference>
<dbReference type="AlphaFoldDB" id="A0A818S3L7"/>
<name>A0A818S3L7_9BILA</name>